<dbReference type="SUPFAM" id="SSF55874">
    <property type="entry name" value="ATPase domain of HSP90 chaperone/DNA topoisomerase II/histidine kinase"/>
    <property type="match status" value="1"/>
</dbReference>
<dbReference type="InterPro" id="IPR003594">
    <property type="entry name" value="HATPase_dom"/>
</dbReference>
<dbReference type="PANTHER" id="PTHR43065">
    <property type="entry name" value="SENSOR HISTIDINE KINASE"/>
    <property type="match status" value="1"/>
</dbReference>
<protein>
    <recommendedName>
        <fullName evidence="2">histidine kinase</fullName>
        <ecNumber evidence="2">2.7.13.3</ecNumber>
    </recommendedName>
</protein>
<evidence type="ECO:0000256" key="2">
    <source>
        <dbReference type="ARBA" id="ARBA00012438"/>
    </source>
</evidence>
<evidence type="ECO:0000256" key="3">
    <source>
        <dbReference type="ARBA" id="ARBA00022553"/>
    </source>
</evidence>
<keyword evidence="7" id="KW-0067">ATP-binding</keyword>
<name>A0A4R8LCE5_9BURK</name>
<keyword evidence="6" id="KW-0418">Kinase</keyword>
<dbReference type="InterPro" id="IPR004358">
    <property type="entry name" value="Sig_transdc_His_kin-like_C"/>
</dbReference>
<dbReference type="PANTHER" id="PTHR43065:SF10">
    <property type="entry name" value="PEROXIDE STRESS-ACTIVATED HISTIDINE KINASE MAK3"/>
    <property type="match status" value="1"/>
</dbReference>
<dbReference type="InterPro" id="IPR000700">
    <property type="entry name" value="PAS-assoc_C"/>
</dbReference>
<evidence type="ECO:0000256" key="1">
    <source>
        <dbReference type="ARBA" id="ARBA00000085"/>
    </source>
</evidence>
<dbReference type="PROSITE" id="PS50109">
    <property type="entry name" value="HIS_KIN"/>
    <property type="match status" value="1"/>
</dbReference>
<dbReference type="EMBL" id="SORE01000024">
    <property type="protein sequence ID" value="TDY40567.1"/>
    <property type="molecule type" value="Genomic_DNA"/>
</dbReference>
<evidence type="ECO:0000256" key="5">
    <source>
        <dbReference type="ARBA" id="ARBA00022741"/>
    </source>
</evidence>
<dbReference type="InterPro" id="IPR013655">
    <property type="entry name" value="PAS_fold_3"/>
</dbReference>
<evidence type="ECO:0000259" key="10">
    <source>
        <dbReference type="PROSITE" id="PS50113"/>
    </source>
</evidence>
<dbReference type="InterPro" id="IPR036097">
    <property type="entry name" value="HisK_dim/P_sf"/>
</dbReference>
<evidence type="ECO:0000313" key="12">
    <source>
        <dbReference type="Proteomes" id="UP000295509"/>
    </source>
</evidence>
<sequence>MNEAAVRYVTGLSAVVDCSSSIRGQTDAGQIFDIFMRGVLSLCDASRALVVSRTPGKPVILCQAAQMGDVVTTHTCDTTLDEKPLDDNHVAATLARLAQEFAQEPFNEAADRSSGAQCAVADHVEWVSLNAGEIGGDLLLIGEAGVKVTLTTTARAFILLLAAQADLALHNVRLEMRVVQEENARQAAERDLIASELALAEGQRISRTGSWRWNPRTRRMIGSKEFFRIYDLPGQYDLSYHAFVARVYADDRPLFEQALVDAAAQCSVFKFEYRILIDDGSIRYLSAEAHPNLDPEGGLEFAGIVMDATERRLAAEALQAAQDELVRSLRFAAMGELAVSIIHEINQPLTAVVTNAETCLRWLARSRPEIEQARRAATRTTRDADRVAKVVTGLRALAWKTGFAKTAVDIDDAIREVALMLRSDIERNMISLRLALAAHLPVLGDRVQLQQVLLNLMRNAIEAMAGREGPRRLQVSTAMIGDEAVQITVHDNGLGFSADMKGRVFEAMYSTKKHGMGMGLPISRSIVEAHGGNLAVYSSPEQGTSFQFAVPCASE</sequence>
<dbReference type="SUPFAM" id="SSF47384">
    <property type="entry name" value="Homodimeric domain of signal transducing histidine kinase"/>
    <property type="match status" value="1"/>
</dbReference>
<dbReference type="Gene3D" id="1.10.287.130">
    <property type="match status" value="1"/>
</dbReference>
<dbReference type="InterPro" id="IPR035965">
    <property type="entry name" value="PAS-like_dom_sf"/>
</dbReference>
<evidence type="ECO:0000256" key="7">
    <source>
        <dbReference type="ARBA" id="ARBA00022840"/>
    </source>
</evidence>
<keyword evidence="8" id="KW-0902">Two-component regulatory system</keyword>
<dbReference type="Pfam" id="PF00512">
    <property type="entry name" value="HisKA"/>
    <property type="match status" value="1"/>
</dbReference>
<comment type="catalytic activity">
    <reaction evidence="1">
        <text>ATP + protein L-histidine = ADP + protein N-phospho-L-histidine.</text>
        <dbReference type="EC" id="2.7.13.3"/>
    </reaction>
</comment>
<dbReference type="Gene3D" id="3.30.450.20">
    <property type="entry name" value="PAS domain"/>
    <property type="match status" value="1"/>
</dbReference>
<keyword evidence="5" id="KW-0547">Nucleotide-binding</keyword>
<dbReference type="Proteomes" id="UP000295509">
    <property type="component" value="Unassembled WGS sequence"/>
</dbReference>
<reference evidence="11 12" key="1">
    <citation type="submission" date="2019-03" db="EMBL/GenBank/DDBJ databases">
        <title>Genomic Encyclopedia of Type Strains, Phase III (KMG-III): the genomes of soil and plant-associated and newly described type strains.</title>
        <authorList>
            <person name="Whitman W."/>
        </authorList>
    </citation>
    <scope>NUCLEOTIDE SEQUENCE [LARGE SCALE GENOMIC DNA]</scope>
    <source>
        <strain evidence="11 12">LMG 29544</strain>
    </source>
</reference>
<evidence type="ECO:0000256" key="4">
    <source>
        <dbReference type="ARBA" id="ARBA00022679"/>
    </source>
</evidence>
<dbReference type="SMART" id="SM00387">
    <property type="entry name" value="HATPase_c"/>
    <property type="match status" value="1"/>
</dbReference>
<evidence type="ECO:0000313" key="11">
    <source>
        <dbReference type="EMBL" id="TDY40567.1"/>
    </source>
</evidence>
<dbReference type="CDD" id="cd00130">
    <property type="entry name" value="PAS"/>
    <property type="match status" value="1"/>
</dbReference>
<dbReference type="AlphaFoldDB" id="A0A4R8LCE5"/>
<dbReference type="Gene3D" id="3.30.565.10">
    <property type="entry name" value="Histidine kinase-like ATPase, C-terminal domain"/>
    <property type="match status" value="1"/>
</dbReference>
<keyword evidence="12" id="KW-1185">Reference proteome</keyword>
<evidence type="ECO:0000256" key="6">
    <source>
        <dbReference type="ARBA" id="ARBA00022777"/>
    </source>
</evidence>
<keyword evidence="4" id="KW-0808">Transferase</keyword>
<dbReference type="SMART" id="SM00388">
    <property type="entry name" value="HisKA"/>
    <property type="match status" value="1"/>
</dbReference>
<dbReference type="EC" id="2.7.13.3" evidence="2"/>
<evidence type="ECO:0000259" key="9">
    <source>
        <dbReference type="PROSITE" id="PS50109"/>
    </source>
</evidence>
<accession>A0A4R8LCE5</accession>
<dbReference type="Pfam" id="PF08447">
    <property type="entry name" value="PAS_3"/>
    <property type="match status" value="1"/>
</dbReference>
<evidence type="ECO:0000256" key="8">
    <source>
        <dbReference type="ARBA" id="ARBA00023012"/>
    </source>
</evidence>
<dbReference type="InterPro" id="IPR003661">
    <property type="entry name" value="HisK_dim/P_dom"/>
</dbReference>
<proteinExistence type="predicted"/>
<dbReference type="Gene3D" id="2.10.70.100">
    <property type="match status" value="1"/>
</dbReference>
<keyword evidence="3" id="KW-0597">Phosphoprotein</keyword>
<organism evidence="11 12">
    <name type="scientific">Paraburkholderia rhizosphaerae</name>
    <dbReference type="NCBI Taxonomy" id="480658"/>
    <lineage>
        <taxon>Bacteria</taxon>
        <taxon>Pseudomonadati</taxon>
        <taxon>Pseudomonadota</taxon>
        <taxon>Betaproteobacteria</taxon>
        <taxon>Burkholderiales</taxon>
        <taxon>Burkholderiaceae</taxon>
        <taxon>Paraburkholderia</taxon>
    </lineage>
</organism>
<gene>
    <name evidence="11" type="ORF">BX592_12480</name>
</gene>
<dbReference type="GO" id="GO:0005524">
    <property type="term" value="F:ATP binding"/>
    <property type="evidence" value="ECO:0007669"/>
    <property type="project" value="UniProtKB-KW"/>
</dbReference>
<comment type="caution">
    <text evidence="11">The sequence shown here is derived from an EMBL/GenBank/DDBJ whole genome shotgun (WGS) entry which is preliminary data.</text>
</comment>
<dbReference type="Pfam" id="PF02518">
    <property type="entry name" value="HATPase_c"/>
    <property type="match status" value="1"/>
</dbReference>
<feature type="domain" description="Histidine kinase" evidence="9">
    <location>
        <begin position="340"/>
        <end position="554"/>
    </location>
</feature>
<feature type="domain" description="PAC" evidence="10">
    <location>
        <begin position="269"/>
        <end position="320"/>
    </location>
</feature>
<dbReference type="InterPro" id="IPR005467">
    <property type="entry name" value="His_kinase_dom"/>
</dbReference>
<dbReference type="InterPro" id="IPR036890">
    <property type="entry name" value="HATPase_C_sf"/>
</dbReference>
<dbReference type="SUPFAM" id="SSF55785">
    <property type="entry name" value="PYP-like sensor domain (PAS domain)"/>
    <property type="match status" value="1"/>
</dbReference>
<dbReference type="InterPro" id="IPR000014">
    <property type="entry name" value="PAS"/>
</dbReference>
<dbReference type="PRINTS" id="PR00344">
    <property type="entry name" value="BCTRLSENSOR"/>
</dbReference>
<dbReference type="PROSITE" id="PS50113">
    <property type="entry name" value="PAC"/>
    <property type="match status" value="1"/>
</dbReference>
<dbReference type="GO" id="GO:0000155">
    <property type="term" value="F:phosphorelay sensor kinase activity"/>
    <property type="evidence" value="ECO:0007669"/>
    <property type="project" value="InterPro"/>
</dbReference>